<feature type="transmembrane region" description="Helical" evidence="1">
    <location>
        <begin position="6"/>
        <end position="25"/>
    </location>
</feature>
<proteinExistence type="predicted"/>
<reference evidence="2" key="1">
    <citation type="submission" date="2023-08" db="EMBL/GenBank/DDBJ databases">
        <authorList>
            <person name="Chen Y."/>
            <person name="Shah S."/>
            <person name="Dougan E. K."/>
            <person name="Thang M."/>
            <person name="Chan C."/>
        </authorList>
    </citation>
    <scope>NUCLEOTIDE SEQUENCE</scope>
</reference>
<organism evidence="2 3">
    <name type="scientific">Effrenium voratum</name>
    <dbReference type="NCBI Taxonomy" id="2562239"/>
    <lineage>
        <taxon>Eukaryota</taxon>
        <taxon>Sar</taxon>
        <taxon>Alveolata</taxon>
        <taxon>Dinophyceae</taxon>
        <taxon>Suessiales</taxon>
        <taxon>Symbiodiniaceae</taxon>
        <taxon>Effrenium</taxon>
    </lineage>
</organism>
<name>A0AA36N2C9_9DINO</name>
<accession>A0AA36N2C9</accession>
<keyword evidence="1" id="KW-0812">Transmembrane</keyword>
<dbReference type="Proteomes" id="UP001178507">
    <property type="component" value="Unassembled WGS sequence"/>
</dbReference>
<keyword evidence="3" id="KW-1185">Reference proteome</keyword>
<keyword evidence="1" id="KW-0472">Membrane</keyword>
<gene>
    <name evidence="2" type="ORF">EVOR1521_LOCUS20255</name>
</gene>
<feature type="transmembrane region" description="Helical" evidence="1">
    <location>
        <begin position="148"/>
        <end position="175"/>
    </location>
</feature>
<evidence type="ECO:0000313" key="3">
    <source>
        <dbReference type="Proteomes" id="UP001178507"/>
    </source>
</evidence>
<evidence type="ECO:0000256" key="1">
    <source>
        <dbReference type="SAM" id="Phobius"/>
    </source>
</evidence>
<feature type="transmembrane region" description="Helical" evidence="1">
    <location>
        <begin position="195"/>
        <end position="215"/>
    </location>
</feature>
<dbReference type="EMBL" id="CAUJNA010003215">
    <property type="protein sequence ID" value="CAJ1395945.1"/>
    <property type="molecule type" value="Genomic_DNA"/>
</dbReference>
<dbReference type="PROSITE" id="PS51257">
    <property type="entry name" value="PROKAR_LIPOPROTEIN"/>
    <property type="match status" value="1"/>
</dbReference>
<protein>
    <submittedName>
        <fullName evidence="2">Uncharacterized protein</fullName>
    </submittedName>
</protein>
<keyword evidence="1" id="KW-1133">Transmembrane helix</keyword>
<evidence type="ECO:0000313" key="2">
    <source>
        <dbReference type="EMBL" id="CAJ1395945.1"/>
    </source>
</evidence>
<sequence length="323" mass="34759">MGKKIVGLYSLMCVLSFVLITISCFNKWHQVTFKTLGFKTVMRMETTLTVVTIPASSKLFCGIFKDKQPNRCAEMQDGTPLQEAASDWCAPMIFTIYPGPCIAFNRAYILGMAVILTYGLNIIFLFSSAFLLYYYLGSKSHKPTYRTWAAILHGMATGLLIAAVICYTIFAMTAMDAIGGSGIPGLFEASESVGISPGYFLVWVGILLQLVALGFHACMRLSSEETEDQRLYKDMLKEQQSYGALEAQAAMMEASYPPGYGDAGMQYGYAGDAGAQYGDAGAQYGYAAGAPPMGTPLPMAPAPAMPAPAPAMPNMPAPGQAAW</sequence>
<comment type="caution">
    <text evidence="2">The sequence shown here is derived from an EMBL/GenBank/DDBJ whole genome shotgun (WGS) entry which is preliminary data.</text>
</comment>
<feature type="transmembrane region" description="Helical" evidence="1">
    <location>
        <begin position="107"/>
        <end position="136"/>
    </location>
</feature>
<dbReference type="AlphaFoldDB" id="A0AA36N2C9"/>